<dbReference type="PANTHER" id="PTHR28657">
    <property type="entry name" value="INDOLEAMINE 2,3-DIOXYGENASE"/>
    <property type="match status" value="1"/>
</dbReference>
<evidence type="ECO:0000313" key="7">
    <source>
        <dbReference type="Proteomes" id="UP001215151"/>
    </source>
</evidence>
<dbReference type="GO" id="GO:0020037">
    <property type="term" value="F:heme binding"/>
    <property type="evidence" value="ECO:0007669"/>
    <property type="project" value="InterPro"/>
</dbReference>
<accession>A0AAD7X9V8</accession>
<keyword evidence="4" id="KW-0349">Heme</keyword>
<dbReference type="InterPro" id="IPR037217">
    <property type="entry name" value="Trp/Indoleamine_2_3_dOase-like"/>
</dbReference>
<evidence type="ECO:0000313" key="6">
    <source>
        <dbReference type="EMBL" id="KAJ8483105.1"/>
    </source>
</evidence>
<dbReference type="GO" id="GO:0019441">
    <property type="term" value="P:L-tryptophan catabolic process to kynurenine"/>
    <property type="evidence" value="ECO:0007669"/>
    <property type="project" value="InterPro"/>
</dbReference>
<feature type="binding site" description="proximal binding residue" evidence="4">
    <location>
        <position position="396"/>
    </location>
    <ligand>
        <name>heme b</name>
        <dbReference type="ChEBI" id="CHEBI:60344"/>
    </ligand>
    <ligandPart>
        <name>Fe</name>
        <dbReference type="ChEBI" id="CHEBI:18248"/>
    </ligandPart>
</feature>
<evidence type="ECO:0000256" key="3">
    <source>
        <dbReference type="ARBA" id="ARBA00023004"/>
    </source>
</evidence>
<dbReference type="InterPro" id="IPR000898">
    <property type="entry name" value="Indolamine_dOase"/>
</dbReference>
<proteinExistence type="inferred from homology"/>
<organism evidence="6 7">
    <name type="scientific">Trametes cubensis</name>
    <dbReference type="NCBI Taxonomy" id="1111947"/>
    <lineage>
        <taxon>Eukaryota</taxon>
        <taxon>Fungi</taxon>
        <taxon>Dikarya</taxon>
        <taxon>Basidiomycota</taxon>
        <taxon>Agaricomycotina</taxon>
        <taxon>Agaricomycetes</taxon>
        <taxon>Polyporales</taxon>
        <taxon>Polyporaceae</taxon>
        <taxon>Trametes</taxon>
    </lineage>
</organism>
<dbReference type="Proteomes" id="UP001215151">
    <property type="component" value="Unassembled WGS sequence"/>
</dbReference>
<dbReference type="PANTHER" id="PTHR28657:SF5">
    <property type="entry name" value="INDOLEAMINE 2,3-DIOXYGENASE"/>
    <property type="match status" value="1"/>
</dbReference>
<dbReference type="GO" id="GO:0046872">
    <property type="term" value="F:metal ion binding"/>
    <property type="evidence" value="ECO:0007669"/>
    <property type="project" value="UniProtKB-KW"/>
</dbReference>
<evidence type="ECO:0008006" key="8">
    <source>
        <dbReference type="Google" id="ProtNLM"/>
    </source>
</evidence>
<dbReference type="GO" id="GO:0033754">
    <property type="term" value="F:indoleamine 2,3-dioxygenase activity"/>
    <property type="evidence" value="ECO:0007669"/>
    <property type="project" value="TreeGrafter"/>
</dbReference>
<evidence type="ECO:0000256" key="2">
    <source>
        <dbReference type="ARBA" id="ARBA00022723"/>
    </source>
</evidence>
<comment type="caution">
    <text evidence="6">The sequence shown here is derived from an EMBL/GenBank/DDBJ whole genome shotgun (WGS) entry which is preliminary data.</text>
</comment>
<keyword evidence="7" id="KW-1185">Reference proteome</keyword>
<protein>
    <recommendedName>
        <fullName evidence="8">Indoleamine 2,3-dioxygenase</fullName>
    </recommendedName>
</protein>
<evidence type="ECO:0000256" key="5">
    <source>
        <dbReference type="SAM" id="MobiDB-lite"/>
    </source>
</evidence>
<dbReference type="EMBL" id="JAPEVG010000100">
    <property type="protein sequence ID" value="KAJ8483105.1"/>
    <property type="molecule type" value="Genomic_DNA"/>
</dbReference>
<dbReference type="GO" id="GO:0005737">
    <property type="term" value="C:cytoplasm"/>
    <property type="evidence" value="ECO:0007669"/>
    <property type="project" value="TreeGrafter"/>
</dbReference>
<sequence length="456" mass="50661">MNVSSPVHMVGRLLETTADSTTYRGPRADNHSCPQPFCGRLFDVEPITGFAPSQPLATLGGEFALWEVALEDAKLHLKLGEDKGREALEKANAGEHWRQALRSWPLLDISRLGEKRCVLRRAHYVLACLMHFYIHSLPKTGGPVVIPKPLAVPLVQVSRKIDMPPILTYADIVLWNWELVNPERPITMDNVRFRTLFSGTEVEAKFYALSLAAELKGAEMLEVFERFMNLTGFTERNVVATVARDLERLVTIINELSQLLQGASRNIDPYLFYWAVRPWWNGSDAAAPWIFEGVPPTSFDLGGASAGQSAVIHALDAFLDVDHALKHTRQPAPSPENKRADTGFMEKMRRYMPSEHRAYLAELSKRSLREVVLRTPSLRAPYNAAVEALKKLRDGHIRIGTLYVISQARSTPPGSMGGAAAFPRKEGMAKGTGGTSVSTQLKAGRDATQRTILQED</sequence>
<evidence type="ECO:0000256" key="4">
    <source>
        <dbReference type="PIRSR" id="PIRSR600898-1"/>
    </source>
</evidence>
<reference evidence="6" key="1">
    <citation type="submission" date="2022-11" db="EMBL/GenBank/DDBJ databases">
        <title>Genome Sequence of Cubamyces cubensis.</title>
        <authorList>
            <person name="Buettner E."/>
        </authorList>
    </citation>
    <scope>NUCLEOTIDE SEQUENCE</scope>
    <source>
        <strain evidence="6">MPL-01</strain>
    </source>
</reference>
<gene>
    <name evidence="6" type="ORF">ONZ51_g4912</name>
</gene>
<dbReference type="Pfam" id="PF01231">
    <property type="entry name" value="IDO"/>
    <property type="match status" value="1"/>
</dbReference>
<keyword evidence="2 4" id="KW-0479">Metal-binding</keyword>
<dbReference type="GO" id="GO:0034354">
    <property type="term" value="P:'de novo' NAD+ biosynthetic process from L-tryptophan"/>
    <property type="evidence" value="ECO:0007669"/>
    <property type="project" value="TreeGrafter"/>
</dbReference>
<name>A0AAD7X9V8_9APHY</name>
<keyword evidence="3 4" id="KW-0408">Iron</keyword>
<dbReference type="AlphaFoldDB" id="A0AAD7X9V8"/>
<evidence type="ECO:0000256" key="1">
    <source>
        <dbReference type="ARBA" id="ARBA00007119"/>
    </source>
</evidence>
<feature type="region of interest" description="Disordered" evidence="5">
    <location>
        <begin position="425"/>
        <end position="456"/>
    </location>
</feature>
<comment type="similarity">
    <text evidence="1">Belongs to the indoleamine 2,3-dioxygenase family.</text>
</comment>
<dbReference type="SUPFAM" id="SSF140959">
    <property type="entry name" value="Indolic compounds 2,3-dioxygenase-like"/>
    <property type="match status" value="1"/>
</dbReference>
<dbReference type="Gene3D" id="1.20.58.480">
    <property type="match status" value="1"/>
</dbReference>